<accession>A0AAJ2NSK3</accession>
<dbReference type="InterPro" id="IPR013332">
    <property type="entry name" value="KPR_N"/>
</dbReference>
<feature type="non-terminal residue" evidence="2">
    <location>
        <position position="91"/>
    </location>
</feature>
<feature type="domain" description="Ketopantoate reductase N-terminal" evidence="1">
    <location>
        <begin position="1"/>
        <end position="52"/>
    </location>
</feature>
<organism evidence="2 3">
    <name type="scientific">Alkalihalophilus pseudofirmus</name>
    <name type="common">Bacillus pseudofirmus</name>
    <dbReference type="NCBI Taxonomy" id="79885"/>
    <lineage>
        <taxon>Bacteria</taxon>
        <taxon>Bacillati</taxon>
        <taxon>Bacillota</taxon>
        <taxon>Bacilli</taxon>
        <taxon>Bacillales</taxon>
        <taxon>Bacillaceae</taxon>
        <taxon>Alkalihalophilus</taxon>
    </lineage>
</organism>
<evidence type="ECO:0000313" key="3">
    <source>
        <dbReference type="Proteomes" id="UP001285636"/>
    </source>
</evidence>
<evidence type="ECO:0000259" key="1">
    <source>
        <dbReference type="Pfam" id="PF02558"/>
    </source>
</evidence>
<feature type="non-terminal residue" evidence="2">
    <location>
        <position position="1"/>
    </location>
</feature>
<protein>
    <submittedName>
        <fullName evidence="2">2-dehydropantoate 2-reductase N-terminal domain-containing protein</fullName>
    </submittedName>
</protein>
<name>A0AAJ2NSK3_ALKPS</name>
<sequence>LLNGISHFETLAAEFGEDRVIGGLCFIETTLDAAGKIIQTSSKHDLVFGERSGERTERILKIEDTFSGAKVGYRLSDDINQDVWNKYLFIS</sequence>
<dbReference type="EMBL" id="JAWJAY010000531">
    <property type="protein sequence ID" value="MDV2887830.1"/>
    <property type="molecule type" value="Genomic_DNA"/>
</dbReference>
<dbReference type="RefSeq" id="WP_323467968.1">
    <property type="nucleotide sequence ID" value="NZ_JAWJAY010000531.1"/>
</dbReference>
<evidence type="ECO:0000313" key="2">
    <source>
        <dbReference type="EMBL" id="MDV2887830.1"/>
    </source>
</evidence>
<dbReference type="Pfam" id="PF02558">
    <property type="entry name" value="ApbA"/>
    <property type="match status" value="1"/>
</dbReference>
<dbReference type="AlphaFoldDB" id="A0AAJ2NSK3"/>
<dbReference type="Gene3D" id="3.40.50.720">
    <property type="entry name" value="NAD(P)-binding Rossmann-like Domain"/>
    <property type="match status" value="1"/>
</dbReference>
<gene>
    <name evidence="2" type="ORF">RYX45_21925</name>
</gene>
<comment type="caution">
    <text evidence="2">The sequence shown here is derived from an EMBL/GenBank/DDBJ whole genome shotgun (WGS) entry which is preliminary data.</text>
</comment>
<proteinExistence type="predicted"/>
<reference evidence="2" key="1">
    <citation type="submission" date="2023-10" db="EMBL/GenBank/DDBJ databases">
        <title>Screening of Alkalihalophilus pseudofirmusBZ-TG-HK211 and Its Alleviation of Salt Stress on Rapeseed Growth.</title>
        <authorList>
            <person name="Zhao B."/>
            <person name="Guo T."/>
        </authorList>
    </citation>
    <scope>NUCLEOTIDE SEQUENCE</scope>
    <source>
        <strain evidence="2">BZ-TG-HK211</strain>
    </source>
</reference>
<dbReference type="Proteomes" id="UP001285636">
    <property type="component" value="Unassembled WGS sequence"/>
</dbReference>